<sequence>MRNAGSDSEQDRLLEEASAVVKEQAWLMKQSIANNNMRETLKHASNMICELRTGTLEPKTYYELYMQVFTDLQSLALYFQETQRHGMKLSALYESVQHAGNIIPRLYLLITVGAGFIQSKDAPAKEILTDLTELCKGVQHPIRGLFLRYYLSQCCKDKLPDTGSAYEGIEGGNVYDAIDFILNNFTEANQLWIRLNHQGSLRDRARRERERHDLRVLVGNNLIRLSQLDGMDKNVYAVKQIHIDASDATEAASDQCNLAKICHLIRESDANTDLELQLLSVMRQHLGHGSPAKLTVTLVPVVYRAMKLAPKVRTLELQHTRLFNSTKKAFQFIYKTLDAYGSHCLLGGGPTAAMQTVKMWLDAAAVAGYVEVNLYGEGAFESICCEFINRALATYEDDITESPKQSACIPLFVGALLGPAGQALTPEDYEMTSTTITQHAAKLLQQSEQCRQILCCADMFWNPVLPRDRWDPRRVLECLQRCLKIAERILESGLGNDSSRNDVDKMDISETTAVSLFVDVLDRYVFYFNKGNDQVLPSHISSLIALCEEHVKFALESANPNSTASGAKNPLLDNSMNNTSSASSVSGILAVKAHLAATIAYVKKLKEDPDYREK</sequence>
<dbReference type="Pfam" id="PF03635">
    <property type="entry name" value="Vps35"/>
    <property type="match status" value="2"/>
</dbReference>
<evidence type="ECO:0000256" key="4">
    <source>
        <dbReference type="ARBA" id="ARBA00022927"/>
    </source>
</evidence>
<dbReference type="AlphaFoldDB" id="C5KAC4"/>
<dbReference type="PANTHER" id="PTHR11099">
    <property type="entry name" value="VACUOLAR SORTING PROTEIN 35"/>
    <property type="match status" value="1"/>
</dbReference>
<accession>C5KAC4</accession>
<dbReference type="InParanoid" id="C5KAC4"/>
<dbReference type="Proteomes" id="UP000007800">
    <property type="component" value="Unassembled WGS sequence"/>
</dbReference>
<keyword evidence="5" id="KW-0472">Membrane</keyword>
<dbReference type="EMBL" id="GG671749">
    <property type="protein sequence ID" value="EER18585.1"/>
    <property type="molecule type" value="Genomic_DNA"/>
</dbReference>
<reference evidence="6 7" key="1">
    <citation type="submission" date="2008-07" db="EMBL/GenBank/DDBJ databases">
        <authorList>
            <person name="El-Sayed N."/>
            <person name="Caler E."/>
            <person name="Inman J."/>
            <person name="Amedeo P."/>
            <person name="Hass B."/>
            <person name="Wortman J."/>
        </authorList>
    </citation>
    <scope>NUCLEOTIDE SEQUENCE [LARGE SCALE GENOMIC DNA]</scope>
    <source>
        <strain evidence="7">ATCC 50983 / TXsc</strain>
    </source>
</reference>
<gene>
    <name evidence="6" type="ORF">Pmar_PMAR008915</name>
</gene>
<dbReference type="GO" id="GO:0006886">
    <property type="term" value="P:intracellular protein transport"/>
    <property type="evidence" value="ECO:0007669"/>
    <property type="project" value="TreeGrafter"/>
</dbReference>
<comment type="similarity">
    <text evidence="2">Belongs to the VPS35 family.</text>
</comment>
<comment type="subcellular location">
    <subcellularLocation>
        <location evidence="1">Membrane</location>
        <topology evidence="1">Peripheral membrane protein</topology>
    </subcellularLocation>
</comment>
<dbReference type="GeneID" id="9048548"/>
<dbReference type="PANTHER" id="PTHR11099:SF0">
    <property type="entry name" value="VACUOLAR PROTEIN SORTING-ASSOCIATED PROTEIN 35"/>
    <property type="match status" value="1"/>
</dbReference>
<dbReference type="GO" id="GO:0005829">
    <property type="term" value="C:cytosol"/>
    <property type="evidence" value="ECO:0007669"/>
    <property type="project" value="GOC"/>
</dbReference>
<dbReference type="Gene3D" id="1.25.40.660">
    <property type="entry name" value="Vacuolar protein sorting-associated protein 35, helical subcomplex Vps35-C"/>
    <property type="match status" value="1"/>
</dbReference>
<evidence type="ECO:0000313" key="6">
    <source>
        <dbReference type="EMBL" id="EER18585.1"/>
    </source>
</evidence>
<evidence type="ECO:0000256" key="1">
    <source>
        <dbReference type="ARBA" id="ARBA00004170"/>
    </source>
</evidence>
<evidence type="ECO:0000256" key="2">
    <source>
        <dbReference type="ARBA" id="ARBA00006536"/>
    </source>
</evidence>
<proteinExistence type="inferred from homology"/>
<dbReference type="FunCoup" id="C5KAC4">
    <property type="interactions" value="1052"/>
</dbReference>
<keyword evidence="4" id="KW-0653">Protein transport</keyword>
<dbReference type="GO" id="GO:0042147">
    <property type="term" value="P:retrograde transport, endosome to Golgi"/>
    <property type="evidence" value="ECO:0007669"/>
    <property type="project" value="InterPro"/>
</dbReference>
<keyword evidence="7" id="KW-1185">Reference proteome</keyword>
<dbReference type="InterPro" id="IPR042491">
    <property type="entry name" value="Vps35_C"/>
</dbReference>
<dbReference type="GO" id="GO:0030906">
    <property type="term" value="C:retromer, cargo-selective complex"/>
    <property type="evidence" value="ECO:0007669"/>
    <property type="project" value="InterPro"/>
</dbReference>
<dbReference type="InterPro" id="IPR005378">
    <property type="entry name" value="Vps35"/>
</dbReference>
<organism evidence="7">
    <name type="scientific">Perkinsus marinus (strain ATCC 50983 / TXsc)</name>
    <dbReference type="NCBI Taxonomy" id="423536"/>
    <lineage>
        <taxon>Eukaryota</taxon>
        <taxon>Sar</taxon>
        <taxon>Alveolata</taxon>
        <taxon>Perkinsozoa</taxon>
        <taxon>Perkinsea</taxon>
        <taxon>Perkinsida</taxon>
        <taxon>Perkinsidae</taxon>
        <taxon>Perkinsus</taxon>
    </lineage>
</organism>
<name>C5KAC4_PERM5</name>
<dbReference type="GO" id="GO:0005770">
    <property type="term" value="C:late endosome"/>
    <property type="evidence" value="ECO:0007669"/>
    <property type="project" value="TreeGrafter"/>
</dbReference>
<evidence type="ECO:0000313" key="7">
    <source>
        <dbReference type="Proteomes" id="UP000007800"/>
    </source>
</evidence>
<keyword evidence="3" id="KW-0813">Transport</keyword>
<protein>
    <submittedName>
        <fullName evidence="6">Vacuolar sorting protein, putative</fullName>
    </submittedName>
</protein>
<evidence type="ECO:0000256" key="5">
    <source>
        <dbReference type="ARBA" id="ARBA00023136"/>
    </source>
</evidence>
<dbReference type="RefSeq" id="XP_002786789.1">
    <property type="nucleotide sequence ID" value="XM_002786743.1"/>
</dbReference>
<dbReference type="OrthoDB" id="412021at2759"/>
<evidence type="ECO:0000256" key="3">
    <source>
        <dbReference type="ARBA" id="ARBA00022448"/>
    </source>
</evidence>